<evidence type="ECO:0000256" key="1">
    <source>
        <dbReference type="ARBA" id="ARBA00004202"/>
    </source>
</evidence>
<comment type="subcellular location">
    <subcellularLocation>
        <location evidence="1">Cell membrane</location>
        <topology evidence="1">Peripheral membrane protein</topology>
    </subcellularLocation>
</comment>
<evidence type="ECO:0000256" key="6">
    <source>
        <dbReference type="ARBA" id="ARBA00022741"/>
    </source>
</evidence>
<dbReference type="InterPro" id="IPR017871">
    <property type="entry name" value="ABC_transporter-like_CS"/>
</dbReference>
<dbReference type="PANTHER" id="PTHR42771">
    <property type="entry name" value="IRON(3+)-HYDROXAMATE IMPORT ATP-BINDING PROTEIN FHUC"/>
    <property type="match status" value="1"/>
</dbReference>
<dbReference type="PROSITE" id="PS50893">
    <property type="entry name" value="ABC_TRANSPORTER_2"/>
    <property type="match status" value="1"/>
</dbReference>
<evidence type="ECO:0000256" key="3">
    <source>
        <dbReference type="ARBA" id="ARBA00022448"/>
    </source>
</evidence>
<keyword evidence="8" id="KW-0408">Iron</keyword>
<evidence type="ECO:0000313" key="12">
    <source>
        <dbReference type="EMBL" id="XCC95462.1"/>
    </source>
</evidence>
<protein>
    <submittedName>
        <fullName evidence="12">ATP-binding cassette domain-containing protein</fullName>
    </submittedName>
</protein>
<proteinExistence type="inferred from homology"/>
<evidence type="ECO:0000256" key="7">
    <source>
        <dbReference type="ARBA" id="ARBA00022840"/>
    </source>
</evidence>
<dbReference type="AlphaFoldDB" id="A0AAU8AKT6"/>
<evidence type="ECO:0000256" key="9">
    <source>
        <dbReference type="ARBA" id="ARBA00023065"/>
    </source>
</evidence>
<feature type="domain" description="ABC transporter" evidence="11">
    <location>
        <begin position="1"/>
        <end position="236"/>
    </location>
</feature>
<dbReference type="Gene3D" id="3.40.50.300">
    <property type="entry name" value="P-loop containing nucleotide triphosphate hydrolases"/>
    <property type="match status" value="1"/>
</dbReference>
<dbReference type="RefSeq" id="WP_353474315.1">
    <property type="nucleotide sequence ID" value="NZ_CP123385.1"/>
</dbReference>
<comment type="similarity">
    <text evidence="2">Belongs to the ABC transporter superfamily.</text>
</comment>
<evidence type="ECO:0000256" key="5">
    <source>
        <dbReference type="ARBA" id="ARBA00022496"/>
    </source>
</evidence>
<evidence type="ECO:0000256" key="2">
    <source>
        <dbReference type="ARBA" id="ARBA00005417"/>
    </source>
</evidence>
<dbReference type="FunFam" id="3.40.50.300:FF:000134">
    <property type="entry name" value="Iron-enterobactin ABC transporter ATP-binding protein"/>
    <property type="match status" value="1"/>
</dbReference>
<dbReference type="InterPro" id="IPR003593">
    <property type="entry name" value="AAA+_ATPase"/>
</dbReference>
<organism evidence="12">
    <name type="scientific">Alloyangia sp. H15</name>
    <dbReference type="NCBI Taxonomy" id="3029062"/>
    <lineage>
        <taxon>Bacteria</taxon>
        <taxon>Pseudomonadati</taxon>
        <taxon>Pseudomonadota</taxon>
        <taxon>Alphaproteobacteria</taxon>
        <taxon>Rhodobacterales</taxon>
        <taxon>Roseobacteraceae</taxon>
        <taxon>Alloyangia</taxon>
    </lineage>
</organism>
<dbReference type="InterPro" id="IPR051535">
    <property type="entry name" value="Siderophore_ABC-ATPase"/>
</dbReference>
<keyword evidence="5" id="KW-0410">Iron transport</keyword>
<evidence type="ECO:0000256" key="10">
    <source>
        <dbReference type="ARBA" id="ARBA00023136"/>
    </source>
</evidence>
<dbReference type="GO" id="GO:0016887">
    <property type="term" value="F:ATP hydrolysis activity"/>
    <property type="evidence" value="ECO:0007669"/>
    <property type="project" value="InterPro"/>
</dbReference>
<keyword evidence="3" id="KW-0813">Transport</keyword>
<keyword evidence="6" id="KW-0547">Nucleotide-binding</keyword>
<dbReference type="PROSITE" id="PS00211">
    <property type="entry name" value="ABC_TRANSPORTER_1"/>
    <property type="match status" value="1"/>
</dbReference>
<dbReference type="GO" id="GO:0005524">
    <property type="term" value="F:ATP binding"/>
    <property type="evidence" value="ECO:0007669"/>
    <property type="project" value="UniProtKB-KW"/>
</dbReference>
<dbReference type="EMBL" id="CP123385">
    <property type="protein sequence ID" value="XCC95462.1"/>
    <property type="molecule type" value="Genomic_DNA"/>
</dbReference>
<evidence type="ECO:0000256" key="4">
    <source>
        <dbReference type="ARBA" id="ARBA00022475"/>
    </source>
</evidence>
<keyword evidence="9" id="KW-0406">Ion transport</keyword>
<dbReference type="InterPro" id="IPR003439">
    <property type="entry name" value="ABC_transporter-like_ATP-bd"/>
</dbReference>
<dbReference type="SUPFAM" id="SSF52540">
    <property type="entry name" value="P-loop containing nucleoside triphosphate hydrolases"/>
    <property type="match status" value="1"/>
</dbReference>
<keyword evidence="10" id="KW-0472">Membrane</keyword>
<sequence length="269" mass="28968">MIRLDAVEAGYNSFRLAPATLDFPEGTLTALIGPNGCGKSTMLKVISRQLRPAAGRVMLGAEDAARLAPRALARRLALLPQENLAPPGVTVADLVGYGRAPHQNLLGMQTAADREHVSRAISRMGLEEFAEREVGTLSGGQRQRVFIAMALAQDAPVMLFDEPTNWLDIQHQVDVLRLMRELAEEGRTCVVVLHDIAQAARYADRLVVMKSGKIVASGAPEAVLTAGLVREVYDLPVEIHPDPVTGTPVPVPLEPGREAQAARRVRLGA</sequence>
<dbReference type="GO" id="GO:0005886">
    <property type="term" value="C:plasma membrane"/>
    <property type="evidence" value="ECO:0007669"/>
    <property type="project" value="UniProtKB-SubCell"/>
</dbReference>
<reference evidence="12" key="1">
    <citation type="submission" date="2023-02" db="EMBL/GenBank/DDBJ databases">
        <title>Description and genomic characterization of Salipiger bruguierae sp. nov., isolated from the sediment of mangrove plant Bruguiera sexangula.</title>
        <authorList>
            <person name="Long M."/>
        </authorList>
    </citation>
    <scope>NUCLEOTIDE SEQUENCE</scope>
    <source>
        <strain evidence="12">H15</strain>
    </source>
</reference>
<evidence type="ECO:0000259" key="11">
    <source>
        <dbReference type="PROSITE" id="PS50893"/>
    </source>
</evidence>
<dbReference type="CDD" id="cd03214">
    <property type="entry name" value="ABC_Iron-Siderophores_B12_Hemin"/>
    <property type="match status" value="1"/>
</dbReference>
<keyword evidence="7 12" id="KW-0067">ATP-binding</keyword>
<dbReference type="SMART" id="SM00382">
    <property type="entry name" value="AAA"/>
    <property type="match status" value="1"/>
</dbReference>
<gene>
    <name evidence="12" type="ORF">PVT71_20485</name>
</gene>
<evidence type="ECO:0000256" key="8">
    <source>
        <dbReference type="ARBA" id="ARBA00023004"/>
    </source>
</evidence>
<name>A0AAU8AKT6_9RHOB</name>
<dbReference type="GO" id="GO:0006826">
    <property type="term" value="P:iron ion transport"/>
    <property type="evidence" value="ECO:0007669"/>
    <property type="project" value="UniProtKB-KW"/>
</dbReference>
<keyword evidence="4" id="KW-1003">Cell membrane</keyword>
<dbReference type="InterPro" id="IPR027417">
    <property type="entry name" value="P-loop_NTPase"/>
</dbReference>
<dbReference type="PANTHER" id="PTHR42771:SF12">
    <property type="entry name" value="FE(3+) DICITRATE TRANSPORT ATP-BINDING PROTEIN FECE-RELATED"/>
    <property type="match status" value="1"/>
</dbReference>
<dbReference type="Pfam" id="PF00005">
    <property type="entry name" value="ABC_tran"/>
    <property type="match status" value="1"/>
</dbReference>
<accession>A0AAU8AKT6</accession>